<evidence type="ECO:0000313" key="1">
    <source>
        <dbReference type="EMBL" id="RUS67742.1"/>
    </source>
</evidence>
<dbReference type="AlphaFoldDB" id="A0A433SGA4"/>
<dbReference type="EMBL" id="PQSP01000001">
    <property type="protein sequence ID" value="RUS67742.1"/>
    <property type="molecule type" value="Genomic_DNA"/>
</dbReference>
<gene>
    <name evidence="1" type="ORF">CUZ56_00219</name>
</gene>
<organism evidence="1 2">
    <name type="scientific">Saezia sanguinis</name>
    <dbReference type="NCBI Taxonomy" id="1965230"/>
    <lineage>
        <taxon>Bacteria</taxon>
        <taxon>Pseudomonadati</taxon>
        <taxon>Pseudomonadota</taxon>
        <taxon>Betaproteobacteria</taxon>
        <taxon>Burkholderiales</taxon>
        <taxon>Saeziaceae</taxon>
        <taxon>Saezia</taxon>
    </lineage>
</organism>
<reference evidence="1 2" key="1">
    <citation type="submission" date="2018-01" db="EMBL/GenBank/DDBJ databases">
        <title>Saezia sanguinis gen. nov., sp. nov., in the order Burkholderiales isolated from human blood.</title>
        <authorList>
            <person name="Medina-Pascual M.J."/>
            <person name="Valdezate S."/>
            <person name="Monzon S."/>
            <person name="Cuesta I."/>
            <person name="Carrasco G."/>
            <person name="Villalon P."/>
            <person name="Saez-Nieto J.A."/>
        </authorList>
    </citation>
    <scope>NUCLEOTIDE SEQUENCE [LARGE SCALE GENOMIC DNA]</scope>
    <source>
        <strain evidence="1 2">CNM695-12</strain>
    </source>
</reference>
<evidence type="ECO:0000313" key="2">
    <source>
        <dbReference type="Proteomes" id="UP000286947"/>
    </source>
</evidence>
<comment type="caution">
    <text evidence="1">The sequence shown here is derived from an EMBL/GenBank/DDBJ whole genome shotgun (WGS) entry which is preliminary data.</text>
</comment>
<name>A0A433SGA4_9BURK</name>
<accession>A0A433SGA4</accession>
<dbReference type="RefSeq" id="WP_126977370.1">
    <property type="nucleotide sequence ID" value="NZ_PQSP01000001.1"/>
</dbReference>
<sequence>MSRSNYSLRLQLWNGRKSKQEFSTKMGYTGPTILKVQSVYHKGPRQIMVEFETPEDAQAARKITGWNLANQKNWSEATLEISFVGTDMVCRNKNPQGIVITEYYAHWEITME</sequence>
<dbReference type="Proteomes" id="UP000286947">
    <property type="component" value="Unassembled WGS sequence"/>
</dbReference>
<evidence type="ECO:0008006" key="3">
    <source>
        <dbReference type="Google" id="ProtNLM"/>
    </source>
</evidence>
<protein>
    <recommendedName>
        <fullName evidence="3">RRM domain-containing protein</fullName>
    </recommendedName>
</protein>
<proteinExistence type="predicted"/>
<keyword evidence="2" id="KW-1185">Reference proteome</keyword>